<name>A0A9D2C6Q4_9FIRM</name>
<evidence type="ECO:0000313" key="9">
    <source>
        <dbReference type="Proteomes" id="UP000824007"/>
    </source>
</evidence>
<feature type="coiled-coil region" evidence="4">
    <location>
        <begin position="55"/>
        <end position="82"/>
    </location>
</feature>
<dbReference type="Gene3D" id="3.30.565.10">
    <property type="entry name" value="Histidine kinase-like ATPase, C-terminal domain"/>
    <property type="match status" value="1"/>
</dbReference>
<dbReference type="SUPFAM" id="SSF55890">
    <property type="entry name" value="Sporulation response regulatory protein Spo0B"/>
    <property type="match status" value="1"/>
</dbReference>
<dbReference type="Gene3D" id="1.10.287.130">
    <property type="match status" value="1"/>
</dbReference>
<accession>A0A9D2C6Q4</accession>
<keyword evidence="5" id="KW-0472">Membrane</keyword>
<keyword evidence="3" id="KW-0418">Kinase</keyword>
<keyword evidence="1" id="KW-0597">Phosphoprotein</keyword>
<keyword evidence="2" id="KW-0808">Transferase</keyword>
<dbReference type="InterPro" id="IPR039506">
    <property type="entry name" value="SPOB_a"/>
</dbReference>
<keyword evidence="5" id="KW-1133">Transmembrane helix</keyword>
<proteinExistence type="predicted"/>
<dbReference type="GO" id="GO:0000155">
    <property type="term" value="F:phosphorelay sensor kinase activity"/>
    <property type="evidence" value="ECO:0007669"/>
    <property type="project" value="InterPro"/>
</dbReference>
<dbReference type="AlphaFoldDB" id="A0A9D2C6Q4"/>
<keyword evidence="5" id="KW-0812">Transmembrane</keyword>
<comment type="caution">
    <text evidence="8">The sequence shown here is derived from an EMBL/GenBank/DDBJ whole genome shotgun (WGS) entry which is preliminary data.</text>
</comment>
<feature type="domain" description="Sensor histidine kinase NatK-like C-terminal" evidence="6">
    <location>
        <begin position="171"/>
        <end position="264"/>
    </location>
</feature>
<evidence type="ECO:0000256" key="4">
    <source>
        <dbReference type="SAM" id="Coils"/>
    </source>
</evidence>
<protein>
    <submittedName>
        <fullName evidence="8">GHKL domain-containing protein</fullName>
    </submittedName>
</protein>
<reference evidence="8" key="2">
    <citation type="submission" date="2021-04" db="EMBL/GenBank/DDBJ databases">
        <authorList>
            <person name="Gilroy R."/>
        </authorList>
    </citation>
    <scope>NUCLEOTIDE SEQUENCE</scope>
    <source>
        <strain evidence="8">ChiSxjej3B15-24422</strain>
    </source>
</reference>
<feature type="domain" description="SpoOB alpha-helical" evidence="7">
    <location>
        <begin position="91"/>
        <end position="131"/>
    </location>
</feature>
<sequence>MEKRLVIIPVIQHLMLYFCDMVFYESDRLFVLKRGFLGTLGYLCIFFILAIAYISKKGKEQISELEKRADAAEQKYQERIEGDRERDILVHDIRNHLVVIDGILQNGEVDRARNYIDKLQEDYCNIRQSFRTGSVVVDAILGSKAYQAENAGIRLKILSDDLSDSFVSDRDWCSILSNLLDNAMEACGKMEGKGWIRVRLENRPFGMVWVIENACPDPQDERAEAKPKRGGVRHGTGLQSVRYAIQKYNGFLDQKREGHMFRTTLVLYR</sequence>
<evidence type="ECO:0000313" key="8">
    <source>
        <dbReference type="EMBL" id="HIY60668.1"/>
    </source>
</evidence>
<dbReference type="Pfam" id="PF14501">
    <property type="entry name" value="HATPase_c_5"/>
    <property type="match status" value="1"/>
</dbReference>
<evidence type="ECO:0000259" key="7">
    <source>
        <dbReference type="Pfam" id="PF14689"/>
    </source>
</evidence>
<evidence type="ECO:0000256" key="2">
    <source>
        <dbReference type="ARBA" id="ARBA00022679"/>
    </source>
</evidence>
<gene>
    <name evidence="8" type="ORF">H9831_08335</name>
</gene>
<evidence type="ECO:0000259" key="6">
    <source>
        <dbReference type="Pfam" id="PF14501"/>
    </source>
</evidence>
<organism evidence="8 9">
    <name type="scientific">Candidatus Eisenbergiella pullistercoris</name>
    <dbReference type="NCBI Taxonomy" id="2838555"/>
    <lineage>
        <taxon>Bacteria</taxon>
        <taxon>Bacillati</taxon>
        <taxon>Bacillota</taxon>
        <taxon>Clostridia</taxon>
        <taxon>Lachnospirales</taxon>
        <taxon>Lachnospiraceae</taxon>
        <taxon>Eisenbergiella</taxon>
    </lineage>
</organism>
<dbReference type="InterPro" id="IPR016120">
    <property type="entry name" value="Sig_transdc_His_kin_SpoOB"/>
</dbReference>
<dbReference type="InterPro" id="IPR036890">
    <property type="entry name" value="HATPase_C_sf"/>
</dbReference>
<feature type="transmembrane region" description="Helical" evidence="5">
    <location>
        <begin position="36"/>
        <end position="54"/>
    </location>
</feature>
<dbReference type="PANTHER" id="PTHR40448">
    <property type="entry name" value="TWO-COMPONENT SENSOR HISTIDINE KINASE"/>
    <property type="match status" value="1"/>
</dbReference>
<dbReference type="GO" id="GO:0042802">
    <property type="term" value="F:identical protein binding"/>
    <property type="evidence" value="ECO:0007669"/>
    <property type="project" value="TreeGrafter"/>
</dbReference>
<dbReference type="Proteomes" id="UP000824007">
    <property type="component" value="Unassembled WGS sequence"/>
</dbReference>
<dbReference type="Pfam" id="PF14689">
    <property type="entry name" value="SPOB_a"/>
    <property type="match status" value="1"/>
</dbReference>
<evidence type="ECO:0000256" key="5">
    <source>
        <dbReference type="SAM" id="Phobius"/>
    </source>
</evidence>
<feature type="transmembrane region" description="Helical" evidence="5">
    <location>
        <begin position="6"/>
        <end position="24"/>
    </location>
</feature>
<dbReference type="InterPro" id="IPR032834">
    <property type="entry name" value="NatK-like_C"/>
</dbReference>
<dbReference type="PANTHER" id="PTHR40448:SF1">
    <property type="entry name" value="TWO-COMPONENT SENSOR HISTIDINE KINASE"/>
    <property type="match status" value="1"/>
</dbReference>
<evidence type="ECO:0000256" key="3">
    <source>
        <dbReference type="ARBA" id="ARBA00022777"/>
    </source>
</evidence>
<keyword evidence="4" id="KW-0175">Coiled coil</keyword>
<evidence type="ECO:0000256" key="1">
    <source>
        <dbReference type="ARBA" id="ARBA00022553"/>
    </source>
</evidence>
<reference evidence="8" key="1">
    <citation type="journal article" date="2021" name="PeerJ">
        <title>Extensive microbial diversity within the chicken gut microbiome revealed by metagenomics and culture.</title>
        <authorList>
            <person name="Gilroy R."/>
            <person name="Ravi A."/>
            <person name="Getino M."/>
            <person name="Pursley I."/>
            <person name="Horton D.L."/>
            <person name="Alikhan N.F."/>
            <person name="Baker D."/>
            <person name="Gharbi K."/>
            <person name="Hall N."/>
            <person name="Watson M."/>
            <person name="Adriaenssens E.M."/>
            <person name="Foster-Nyarko E."/>
            <person name="Jarju S."/>
            <person name="Secka A."/>
            <person name="Antonio M."/>
            <person name="Oren A."/>
            <person name="Chaudhuri R.R."/>
            <person name="La Ragione R."/>
            <person name="Hildebrand F."/>
            <person name="Pallen M.J."/>
        </authorList>
    </citation>
    <scope>NUCLEOTIDE SEQUENCE</scope>
    <source>
        <strain evidence="8">ChiSxjej3B15-24422</strain>
    </source>
</reference>
<dbReference type="SUPFAM" id="SSF55874">
    <property type="entry name" value="ATPase domain of HSP90 chaperone/DNA topoisomerase II/histidine kinase"/>
    <property type="match status" value="1"/>
</dbReference>
<dbReference type="EMBL" id="DXDD01000102">
    <property type="protein sequence ID" value="HIY60668.1"/>
    <property type="molecule type" value="Genomic_DNA"/>
</dbReference>